<keyword evidence="2" id="KW-0472">Membrane</keyword>
<evidence type="ECO:0000256" key="2">
    <source>
        <dbReference type="SAM" id="Phobius"/>
    </source>
</evidence>
<feature type="compositionally biased region" description="Polar residues" evidence="1">
    <location>
        <begin position="38"/>
        <end position="47"/>
    </location>
</feature>
<dbReference type="EMBL" id="SDOV01000002">
    <property type="protein sequence ID" value="KAH7643667.1"/>
    <property type="molecule type" value="Genomic_DNA"/>
</dbReference>
<reference evidence="3" key="1">
    <citation type="submission" date="2020-06" db="EMBL/GenBank/DDBJ databases">
        <authorList>
            <person name="Ji K."/>
            <person name="Li J."/>
        </authorList>
    </citation>
    <scope>NUCLEOTIDE SEQUENCE</scope>
    <source>
        <strain evidence="3">JKM2019</strain>
        <tissue evidence="3">Whole body</tissue>
    </source>
</reference>
<dbReference type="PANTHER" id="PTHR39947">
    <property type="entry name" value="IP19862P"/>
    <property type="match status" value="1"/>
</dbReference>
<feature type="region of interest" description="Disordered" evidence="1">
    <location>
        <begin position="236"/>
        <end position="260"/>
    </location>
</feature>
<dbReference type="Proteomes" id="UP000828236">
    <property type="component" value="Unassembled WGS sequence"/>
</dbReference>
<feature type="transmembrane region" description="Helical" evidence="2">
    <location>
        <begin position="263"/>
        <end position="286"/>
    </location>
</feature>
<protein>
    <submittedName>
        <fullName evidence="3">Dep domain-containing protein</fullName>
    </submittedName>
</protein>
<reference evidence="3" key="2">
    <citation type="journal article" date="2021" name="World Allergy Organ. J.">
        <title>Chromosome-level assembly of Dermatophagoides farinae genome and transcriptome reveals two novel allergens Der f 37 and Der f 39.</title>
        <authorList>
            <person name="Chen J."/>
            <person name="Cai Z."/>
            <person name="Fan D."/>
            <person name="Hu J."/>
            <person name="Hou Y."/>
            <person name="He Y."/>
            <person name="Zhang Z."/>
            <person name="Zhao Z."/>
            <person name="Gao P."/>
            <person name="Hu W."/>
            <person name="Sun J."/>
            <person name="Li J."/>
            <person name="Ji K."/>
        </authorList>
    </citation>
    <scope>NUCLEOTIDE SEQUENCE</scope>
    <source>
        <strain evidence="3">JKM2019</strain>
    </source>
</reference>
<feature type="transmembrane region" description="Helical" evidence="2">
    <location>
        <begin position="403"/>
        <end position="425"/>
    </location>
</feature>
<feature type="transmembrane region" description="Helical" evidence="2">
    <location>
        <begin position="361"/>
        <end position="382"/>
    </location>
</feature>
<dbReference type="InterPro" id="IPR029201">
    <property type="entry name" value="Jiraiya"/>
</dbReference>
<feature type="region of interest" description="Disordered" evidence="1">
    <location>
        <begin position="144"/>
        <end position="195"/>
    </location>
</feature>
<keyword evidence="2" id="KW-1133">Transmembrane helix</keyword>
<organism evidence="3">
    <name type="scientific">Dermatophagoides farinae</name>
    <name type="common">American house dust mite</name>
    <dbReference type="NCBI Taxonomy" id="6954"/>
    <lineage>
        <taxon>Eukaryota</taxon>
        <taxon>Metazoa</taxon>
        <taxon>Ecdysozoa</taxon>
        <taxon>Arthropoda</taxon>
        <taxon>Chelicerata</taxon>
        <taxon>Arachnida</taxon>
        <taxon>Acari</taxon>
        <taxon>Acariformes</taxon>
        <taxon>Sarcoptiformes</taxon>
        <taxon>Astigmata</taxon>
        <taxon>Psoroptidia</taxon>
        <taxon>Analgoidea</taxon>
        <taxon>Pyroglyphidae</taxon>
        <taxon>Dermatophagoidinae</taxon>
        <taxon>Dermatophagoides</taxon>
    </lineage>
</organism>
<evidence type="ECO:0000313" key="3">
    <source>
        <dbReference type="EMBL" id="KAH7643667.1"/>
    </source>
</evidence>
<feature type="compositionally biased region" description="Polar residues" evidence="1">
    <location>
        <begin position="1"/>
        <end position="17"/>
    </location>
</feature>
<evidence type="ECO:0000256" key="1">
    <source>
        <dbReference type="SAM" id="MobiDB-lite"/>
    </source>
</evidence>
<keyword evidence="2" id="KW-0812">Transmembrane</keyword>
<dbReference type="PANTHER" id="PTHR39947:SF1">
    <property type="entry name" value="IP19862P"/>
    <property type="match status" value="1"/>
</dbReference>
<feature type="compositionally biased region" description="Polar residues" evidence="1">
    <location>
        <begin position="144"/>
        <end position="157"/>
    </location>
</feature>
<feature type="compositionally biased region" description="Low complexity" evidence="1">
    <location>
        <begin position="158"/>
        <end position="195"/>
    </location>
</feature>
<name>A0A9D4P418_DERFA</name>
<feature type="transmembrane region" description="Helical" evidence="2">
    <location>
        <begin position="431"/>
        <end position="457"/>
    </location>
</feature>
<accession>A0A9D4P418</accession>
<proteinExistence type="predicted"/>
<dbReference type="Pfam" id="PF15038">
    <property type="entry name" value="Jiraiya"/>
    <property type="match status" value="1"/>
</dbReference>
<comment type="caution">
    <text evidence="3">The sequence shown here is derived from an EMBL/GenBank/DDBJ whole genome shotgun (WGS) entry which is preliminary data.</text>
</comment>
<gene>
    <name evidence="3" type="ORF">HUG17_6029</name>
</gene>
<feature type="region of interest" description="Disordered" evidence="1">
    <location>
        <begin position="1"/>
        <end position="47"/>
    </location>
</feature>
<sequence length="498" mass="55715">MAKGNRTTVNIDQTFLTTKHPFHESSSSSSSSHHPHHNAQNQIITSGKYKNNKRYRFDDIEQSIVAGGVDDLIGEPYSQQQDSTTLMANKLLSVSSLPVRNGINYSSMNGTFRKYQSDLQPVKMTVTKTTTPLQLSTNKQPAIISSSSLNESPQSGKSTTTTLVVPTSTSTSTSHVQMTSGQISNTSTSNQTATTSISLPSVSAQVGQQQRGQNHHGQNYLKNISLAMMMPNNLAGNQQQQQQHKLHNQPQQNKNKQQQQQPLLNTSLALMCILSLLMAFLALSFIQRSYSISQLSANNVILPNEQPINVYNNNSKQSRFFHTNTNVNTNGNGQFNQKIVANAKEYIKVFQISISLSTLTIALDLCCLFVCCIQFLSIIKLLKTPFGVRRSFEFIKKTSHIRIISIGAFLVSIPIFFTGIILYTFVNFDEIPALITSIIIGIGIIFCGVASVQNVYLWQWEKTKASQEMQQFHHQQQQQQSEIFNNNNNHHLFMEMDR</sequence>
<dbReference type="AlphaFoldDB" id="A0A9D4P418"/>
<feature type="compositionally biased region" description="Low complexity" evidence="1">
    <location>
        <begin position="237"/>
        <end position="260"/>
    </location>
</feature>